<evidence type="ECO:0000256" key="6">
    <source>
        <dbReference type="ARBA" id="ARBA00023014"/>
    </source>
</evidence>
<feature type="binding site" evidence="11">
    <location>
        <position position="50"/>
    </location>
    <ligand>
        <name>[4Fe-4S] cluster</name>
        <dbReference type="ChEBI" id="CHEBI:49883"/>
    </ligand>
</feature>
<dbReference type="GO" id="GO:0051539">
    <property type="term" value="F:4 iron, 4 sulfur cluster binding"/>
    <property type="evidence" value="ECO:0007669"/>
    <property type="project" value="UniProtKB-UniRule"/>
</dbReference>
<dbReference type="Proteomes" id="UP001165042">
    <property type="component" value="Unassembled WGS sequence"/>
</dbReference>
<reference evidence="13" key="1">
    <citation type="submission" date="2023-02" db="EMBL/GenBank/DDBJ databases">
        <title>Actinokineospora globicatena NBRC 15670.</title>
        <authorList>
            <person name="Ichikawa N."/>
            <person name="Sato H."/>
            <person name="Tonouchi N."/>
        </authorList>
    </citation>
    <scope>NUCLEOTIDE SEQUENCE</scope>
    <source>
        <strain evidence="13">NBRC 15670</strain>
    </source>
</reference>
<evidence type="ECO:0000313" key="14">
    <source>
        <dbReference type="Proteomes" id="UP001165042"/>
    </source>
</evidence>
<organism evidence="13 14">
    <name type="scientific">Actinokineospora globicatena</name>
    <dbReference type="NCBI Taxonomy" id="103729"/>
    <lineage>
        <taxon>Bacteria</taxon>
        <taxon>Bacillati</taxon>
        <taxon>Actinomycetota</taxon>
        <taxon>Actinomycetes</taxon>
        <taxon>Pseudonocardiales</taxon>
        <taxon>Pseudonocardiaceae</taxon>
        <taxon>Actinokineospora</taxon>
    </lineage>
</organism>
<feature type="binding site" evidence="11">
    <location>
        <position position="59"/>
    </location>
    <ligand>
        <name>[4Fe-4S] cluster</name>
        <dbReference type="ChEBI" id="CHEBI:49883"/>
    </ligand>
</feature>
<evidence type="ECO:0000256" key="10">
    <source>
        <dbReference type="ARBA" id="ARBA00023163"/>
    </source>
</evidence>
<comment type="subcellular location">
    <subcellularLocation>
        <location evidence="1 11">Cytoplasm</location>
    </subcellularLocation>
</comment>
<sequence length="180" mass="19832">MSTCAPSGYATAPKAVPAWHQDAACRLFPELDFVEAKPGSPQEHAARIICAACPVRLQCATGALERGEPFGVWAGLNRRDRTDLARAHGYPRPGIPPEHGTDARYKKWDCRCPDCRRGHAVYEFDRRHGAIKALKRRKLWASPLMLTRPCIVGRRRQCAGQLLIPLPGLTAPRHAAPLAA</sequence>
<dbReference type="AlphaFoldDB" id="A0A9W6QNC3"/>
<comment type="cofactor">
    <cofactor evidence="11">
        <name>[4Fe-4S] cluster</name>
        <dbReference type="ChEBI" id="CHEBI:49883"/>
    </cofactor>
    <text evidence="11">Binds 1 [4Fe-4S] cluster per subunit. Following nitrosylation of the [4Fe-4S] cluster binds 1 [4Fe-8(NO)] cluster per subunit.</text>
</comment>
<keyword evidence="8 11" id="KW-0238">DNA-binding</keyword>
<evidence type="ECO:0000256" key="9">
    <source>
        <dbReference type="ARBA" id="ARBA00023157"/>
    </source>
</evidence>
<feature type="binding site" evidence="11">
    <location>
        <position position="25"/>
    </location>
    <ligand>
        <name>[4Fe-4S] cluster</name>
        <dbReference type="ChEBI" id="CHEBI:49883"/>
    </ligand>
</feature>
<evidence type="ECO:0000256" key="11">
    <source>
        <dbReference type="HAMAP-Rule" id="MF_01479"/>
    </source>
</evidence>
<accession>A0A9W6QNC3</accession>
<dbReference type="GO" id="GO:0035731">
    <property type="term" value="F:dinitrosyl-iron complex binding"/>
    <property type="evidence" value="ECO:0007669"/>
    <property type="project" value="UniProtKB-UniRule"/>
</dbReference>
<keyword evidence="5 11" id="KW-0408">Iron</keyword>
<comment type="function">
    <text evidence="11">Acts as a transcriptional regulator. Probably redox-responsive. The apo- but not holo-form probably binds DNA.</text>
</comment>
<dbReference type="PANTHER" id="PTHR38839">
    <property type="entry name" value="TRANSCRIPTIONAL REGULATOR WHID-RELATED"/>
    <property type="match status" value="1"/>
</dbReference>
<keyword evidence="14" id="KW-1185">Reference proteome</keyword>
<evidence type="ECO:0000256" key="2">
    <source>
        <dbReference type="ARBA" id="ARBA00006597"/>
    </source>
</evidence>
<comment type="similarity">
    <text evidence="2 11">Belongs to the WhiB family.</text>
</comment>
<dbReference type="GO" id="GO:0045892">
    <property type="term" value="P:negative regulation of DNA-templated transcription"/>
    <property type="evidence" value="ECO:0007669"/>
    <property type="project" value="TreeGrafter"/>
</dbReference>
<keyword evidence="7 11" id="KW-0805">Transcription regulation</keyword>
<evidence type="ECO:0000256" key="5">
    <source>
        <dbReference type="ARBA" id="ARBA00023004"/>
    </source>
</evidence>
<protein>
    <recommendedName>
        <fullName evidence="11">Transcriptional regulator WhiB</fullName>
    </recommendedName>
</protein>
<comment type="PTM">
    <text evidence="11">The Fe-S cluster can be nitrosylated by nitric oxide (NO).</text>
</comment>
<proteinExistence type="inferred from homology"/>
<gene>
    <name evidence="11" type="primary">whiB</name>
    <name evidence="13" type="ORF">Aglo03_26110</name>
</gene>
<evidence type="ECO:0000259" key="12">
    <source>
        <dbReference type="PROSITE" id="PS51674"/>
    </source>
</evidence>
<comment type="PTM">
    <text evidence="11">Upon Fe-S cluster removal intramolecular disulfide bonds are formed.</text>
</comment>
<keyword evidence="6 11" id="KW-0411">Iron-sulfur</keyword>
<evidence type="ECO:0000256" key="4">
    <source>
        <dbReference type="ARBA" id="ARBA00022723"/>
    </source>
</evidence>
<keyword evidence="3 11" id="KW-0004">4Fe-4S</keyword>
<dbReference type="GO" id="GO:0005737">
    <property type="term" value="C:cytoplasm"/>
    <property type="evidence" value="ECO:0007669"/>
    <property type="project" value="UniProtKB-SubCell"/>
</dbReference>
<dbReference type="InterPro" id="IPR034768">
    <property type="entry name" value="4FE4S_WBL"/>
</dbReference>
<name>A0A9W6QNC3_9PSEU</name>
<dbReference type="InterPro" id="IPR003482">
    <property type="entry name" value="Whib"/>
</dbReference>
<evidence type="ECO:0000256" key="1">
    <source>
        <dbReference type="ARBA" id="ARBA00004496"/>
    </source>
</evidence>
<comment type="caution">
    <text evidence="13">The sequence shown here is derived from an EMBL/GenBank/DDBJ whole genome shotgun (WGS) entry which is preliminary data.</text>
</comment>
<evidence type="ECO:0000313" key="13">
    <source>
        <dbReference type="EMBL" id="GLW91795.1"/>
    </source>
</evidence>
<feature type="binding site" evidence="11">
    <location>
        <position position="53"/>
    </location>
    <ligand>
        <name>[4Fe-4S] cluster</name>
        <dbReference type="ChEBI" id="CHEBI:49883"/>
    </ligand>
</feature>
<dbReference type="HAMAP" id="MF_01479">
    <property type="entry name" value="WhiB"/>
    <property type="match status" value="1"/>
</dbReference>
<keyword evidence="11" id="KW-0963">Cytoplasm</keyword>
<keyword evidence="9 11" id="KW-1015">Disulfide bond</keyword>
<dbReference type="GO" id="GO:0003677">
    <property type="term" value="F:DNA binding"/>
    <property type="evidence" value="ECO:0007669"/>
    <property type="project" value="UniProtKB-UniRule"/>
</dbReference>
<evidence type="ECO:0000256" key="3">
    <source>
        <dbReference type="ARBA" id="ARBA00022485"/>
    </source>
</evidence>
<dbReference type="PROSITE" id="PS51674">
    <property type="entry name" value="4FE4S_WBL"/>
    <property type="match status" value="1"/>
</dbReference>
<dbReference type="GO" id="GO:0047134">
    <property type="term" value="F:protein-disulfide reductase [NAD(P)H] activity"/>
    <property type="evidence" value="ECO:0007669"/>
    <property type="project" value="TreeGrafter"/>
</dbReference>
<feature type="domain" description="4Fe-4S Wbl-type" evidence="12">
    <location>
        <begin position="24"/>
        <end position="83"/>
    </location>
</feature>
<dbReference type="RefSeq" id="WP_285610571.1">
    <property type="nucleotide sequence ID" value="NZ_BSSD01000003.1"/>
</dbReference>
<dbReference type="EMBL" id="BSSD01000003">
    <property type="protein sequence ID" value="GLW91795.1"/>
    <property type="molecule type" value="Genomic_DNA"/>
</dbReference>
<evidence type="ECO:0000256" key="8">
    <source>
        <dbReference type="ARBA" id="ARBA00023125"/>
    </source>
</evidence>
<keyword evidence="4 11" id="KW-0479">Metal-binding</keyword>
<dbReference type="Pfam" id="PF02467">
    <property type="entry name" value="Whib"/>
    <property type="match status" value="1"/>
</dbReference>
<keyword evidence="10 11" id="KW-0804">Transcription</keyword>
<dbReference type="GO" id="GO:0046872">
    <property type="term" value="F:metal ion binding"/>
    <property type="evidence" value="ECO:0007669"/>
    <property type="project" value="UniProtKB-KW"/>
</dbReference>
<evidence type="ECO:0000256" key="7">
    <source>
        <dbReference type="ARBA" id="ARBA00023015"/>
    </source>
</evidence>
<dbReference type="GO" id="GO:0045454">
    <property type="term" value="P:cell redox homeostasis"/>
    <property type="evidence" value="ECO:0007669"/>
    <property type="project" value="TreeGrafter"/>
</dbReference>